<dbReference type="AlphaFoldDB" id="A0A9E2SFD4"/>
<name>A0A9E2SFD4_9BACT</name>
<dbReference type="SMART" id="SM00342">
    <property type="entry name" value="HTH_ARAC"/>
    <property type="match status" value="1"/>
</dbReference>
<dbReference type="PANTHER" id="PTHR43280:SF32">
    <property type="entry name" value="TRANSCRIPTIONAL REGULATORY PROTEIN"/>
    <property type="match status" value="1"/>
</dbReference>
<sequence>MARPNLPTYSICSLNDNVTLSNDIIADQFSHYLELHKDLHFPHRHSFYHLVYFTNGTGNHSIDFIKFPVEAGQIYFMNPGQVHTWDFKTAPEGFIINFSDHYINALLADTKYLQKFSFFAGIANQQVITIPKIARQRMENLLQTIVDESYASGEMKDDLIRACLVQLFIEAERYTTKTATQTTRYNSTLLRNFQQLIEEHYKEYRLTKDYAAMLYVTPNHLNALSKDLTGSSAGELIRNRVLLEAKRLLINAEINISAIASELNFEDNSYFTKFFKKYEGVTPEVFRSKYK</sequence>
<dbReference type="Pfam" id="PF12833">
    <property type="entry name" value="HTH_18"/>
    <property type="match status" value="1"/>
</dbReference>
<feature type="domain" description="HTH araC/xylS-type" evidence="2">
    <location>
        <begin position="191"/>
        <end position="289"/>
    </location>
</feature>
<evidence type="ECO:0000256" key="1">
    <source>
        <dbReference type="ARBA" id="ARBA00023125"/>
    </source>
</evidence>
<organism evidence="3 4">
    <name type="scientific">Pinibacter aurantiacus</name>
    <dbReference type="NCBI Taxonomy" id="2851599"/>
    <lineage>
        <taxon>Bacteria</taxon>
        <taxon>Pseudomonadati</taxon>
        <taxon>Bacteroidota</taxon>
        <taxon>Chitinophagia</taxon>
        <taxon>Chitinophagales</taxon>
        <taxon>Chitinophagaceae</taxon>
        <taxon>Pinibacter</taxon>
    </lineage>
</organism>
<dbReference type="GO" id="GO:0003700">
    <property type="term" value="F:DNA-binding transcription factor activity"/>
    <property type="evidence" value="ECO:0007669"/>
    <property type="project" value="InterPro"/>
</dbReference>
<dbReference type="PANTHER" id="PTHR43280">
    <property type="entry name" value="ARAC-FAMILY TRANSCRIPTIONAL REGULATOR"/>
    <property type="match status" value="1"/>
</dbReference>
<proteinExistence type="predicted"/>
<dbReference type="Pfam" id="PF02311">
    <property type="entry name" value="AraC_binding"/>
    <property type="match status" value="1"/>
</dbReference>
<dbReference type="PROSITE" id="PS01124">
    <property type="entry name" value="HTH_ARAC_FAMILY_2"/>
    <property type="match status" value="1"/>
</dbReference>
<evidence type="ECO:0000313" key="4">
    <source>
        <dbReference type="Proteomes" id="UP000812270"/>
    </source>
</evidence>
<dbReference type="RefSeq" id="WP_217794833.1">
    <property type="nucleotide sequence ID" value="NZ_JAHSPG010000018.1"/>
</dbReference>
<keyword evidence="1" id="KW-0238">DNA-binding</keyword>
<dbReference type="EMBL" id="JAHSPG010000018">
    <property type="protein sequence ID" value="MBV4360448.1"/>
    <property type="molecule type" value="Genomic_DNA"/>
</dbReference>
<evidence type="ECO:0000313" key="3">
    <source>
        <dbReference type="EMBL" id="MBV4360448.1"/>
    </source>
</evidence>
<dbReference type="InterPro" id="IPR003313">
    <property type="entry name" value="AraC-bd"/>
</dbReference>
<dbReference type="Proteomes" id="UP000812270">
    <property type="component" value="Unassembled WGS sequence"/>
</dbReference>
<protein>
    <submittedName>
        <fullName evidence="3">AraC family transcriptional regulator</fullName>
    </submittedName>
</protein>
<evidence type="ECO:0000259" key="2">
    <source>
        <dbReference type="PROSITE" id="PS01124"/>
    </source>
</evidence>
<gene>
    <name evidence="3" type="ORF">KTO63_25005</name>
</gene>
<reference evidence="3" key="1">
    <citation type="submission" date="2021-06" db="EMBL/GenBank/DDBJ databases">
        <authorList>
            <person name="Huq M.A."/>
        </authorList>
    </citation>
    <scope>NUCLEOTIDE SEQUENCE</scope>
    <source>
        <strain evidence="3">MAH-26</strain>
    </source>
</reference>
<accession>A0A9E2SFD4</accession>
<keyword evidence="4" id="KW-1185">Reference proteome</keyword>
<dbReference type="GO" id="GO:0043565">
    <property type="term" value="F:sequence-specific DNA binding"/>
    <property type="evidence" value="ECO:0007669"/>
    <property type="project" value="InterPro"/>
</dbReference>
<comment type="caution">
    <text evidence="3">The sequence shown here is derived from an EMBL/GenBank/DDBJ whole genome shotgun (WGS) entry which is preliminary data.</text>
</comment>
<dbReference type="InterPro" id="IPR018060">
    <property type="entry name" value="HTH_AraC"/>
</dbReference>